<dbReference type="InterPro" id="IPR006683">
    <property type="entry name" value="Thioestr_dom"/>
</dbReference>
<gene>
    <name evidence="2" type="ORF">PEPNEM18_00766</name>
</gene>
<dbReference type="RefSeq" id="WP_180499420.1">
    <property type="nucleotide sequence ID" value="NZ_CAIJCS010000016.1"/>
</dbReference>
<dbReference type="SUPFAM" id="SSF54637">
    <property type="entry name" value="Thioesterase/thiol ester dehydrase-isomerase"/>
    <property type="match status" value="1"/>
</dbReference>
<dbReference type="CDD" id="cd03443">
    <property type="entry name" value="PaaI_thioesterase"/>
    <property type="match status" value="1"/>
</dbReference>
<evidence type="ECO:0000313" key="2">
    <source>
        <dbReference type="EMBL" id="CAC9928737.1"/>
    </source>
</evidence>
<accession>A0A6V6Y321</accession>
<dbReference type="EMBL" id="CAIJCS010000016">
    <property type="protein sequence ID" value="CAC9928737.1"/>
    <property type="molecule type" value="Genomic_DNA"/>
</dbReference>
<dbReference type="AlphaFoldDB" id="A0A6V6Y321"/>
<protein>
    <submittedName>
        <fullName evidence="2">Thioesterase family protein</fullName>
    </submittedName>
</protein>
<organism evidence="2 3">
    <name type="scientific">Aedoeadaptatus nemausensis</name>
    <dbReference type="NCBI Taxonomy" id="2582829"/>
    <lineage>
        <taxon>Bacteria</taxon>
        <taxon>Bacillati</taxon>
        <taxon>Bacillota</taxon>
        <taxon>Tissierellia</taxon>
        <taxon>Tissierellales</taxon>
        <taxon>Peptoniphilaceae</taxon>
        <taxon>Aedoeadaptatus</taxon>
    </lineage>
</organism>
<proteinExistence type="predicted"/>
<reference evidence="2 3" key="1">
    <citation type="submission" date="2020-06" db="EMBL/GenBank/DDBJ databases">
        <authorList>
            <person name="Criscuolo A."/>
        </authorList>
    </citation>
    <scope>NUCLEOTIDE SEQUENCE [LARGE SCALE GENOMIC DNA]</scope>
    <source>
        <strain evidence="2">1804121828</strain>
    </source>
</reference>
<sequence length="132" mass="15008">MATYRRIDDGLDLRLIEDSKLEILEQDEESLKARWHVWDGALNSIGTCQGMIHFGMADVIAAILCDREGIVVTKDASCFYHRPLYKGDVKVEAFIGKNGKSNIITEILFYQEGVLSFQSIFTMHATRKTYSK</sequence>
<keyword evidence="3" id="KW-1185">Reference proteome</keyword>
<evidence type="ECO:0000313" key="3">
    <source>
        <dbReference type="Proteomes" id="UP000586454"/>
    </source>
</evidence>
<feature type="domain" description="Thioesterase" evidence="1">
    <location>
        <begin position="59"/>
        <end position="113"/>
    </location>
</feature>
<dbReference type="InterPro" id="IPR029069">
    <property type="entry name" value="HotDog_dom_sf"/>
</dbReference>
<dbReference type="Gene3D" id="3.10.129.10">
    <property type="entry name" value="Hotdog Thioesterase"/>
    <property type="match status" value="1"/>
</dbReference>
<name>A0A6V6Y321_9FIRM</name>
<comment type="caution">
    <text evidence="2">The sequence shown here is derived from an EMBL/GenBank/DDBJ whole genome shotgun (WGS) entry which is preliminary data.</text>
</comment>
<dbReference type="Pfam" id="PF03061">
    <property type="entry name" value="4HBT"/>
    <property type="match status" value="1"/>
</dbReference>
<evidence type="ECO:0000259" key="1">
    <source>
        <dbReference type="Pfam" id="PF03061"/>
    </source>
</evidence>
<dbReference type="Proteomes" id="UP000586454">
    <property type="component" value="Unassembled WGS sequence"/>
</dbReference>